<dbReference type="InterPro" id="IPR036621">
    <property type="entry name" value="Anticodon-bd_dom_sf"/>
</dbReference>
<evidence type="ECO:0000256" key="5">
    <source>
        <dbReference type="ARBA" id="ARBA00022741"/>
    </source>
</evidence>
<protein>
    <recommendedName>
        <fullName evidence="11">Histidine--tRNA ligase</fullName>
        <ecNumber evidence="11">6.1.1.21</ecNumber>
    </recommendedName>
    <alternativeName>
        <fullName evidence="11">Histidyl-tRNA synthetase</fullName>
        <shortName evidence="11">HisRS</shortName>
    </alternativeName>
</protein>
<comment type="pathway">
    <text evidence="2">Amino-acid biosynthesis; L-histidine biosynthesis; L-histidine from 5-phospho-alpha-D-ribose 1-diphosphate: step 1/9.</text>
</comment>
<evidence type="ECO:0000256" key="3">
    <source>
        <dbReference type="ARBA" id="ARBA00005539"/>
    </source>
</evidence>
<proteinExistence type="inferred from homology"/>
<dbReference type="Pfam" id="PF13393">
    <property type="entry name" value="tRNA-synt_His"/>
    <property type="match status" value="1"/>
</dbReference>
<comment type="catalytic activity">
    <reaction evidence="10 11">
        <text>tRNA(His) + L-histidine + ATP = L-histidyl-tRNA(His) + AMP + diphosphate + H(+)</text>
        <dbReference type="Rhea" id="RHEA:17313"/>
        <dbReference type="Rhea" id="RHEA-COMP:9665"/>
        <dbReference type="Rhea" id="RHEA-COMP:9689"/>
        <dbReference type="ChEBI" id="CHEBI:15378"/>
        <dbReference type="ChEBI" id="CHEBI:30616"/>
        <dbReference type="ChEBI" id="CHEBI:33019"/>
        <dbReference type="ChEBI" id="CHEBI:57595"/>
        <dbReference type="ChEBI" id="CHEBI:78442"/>
        <dbReference type="ChEBI" id="CHEBI:78527"/>
        <dbReference type="ChEBI" id="CHEBI:456215"/>
        <dbReference type="EC" id="6.1.1.21"/>
    </reaction>
</comment>
<evidence type="ECO:0000313" key="15">
    <source>
        <dbReference type="Proteomes" id="UP000078287"/>
    </source>
</evidence>
<evidence type="ECO:0000256" key="12">
    <source>
        <dbReference type="PIRSR" id="PIRSR001549-1"/>
    </source>
</evidence>
<dbReference type="GO" id="GO:0004821">
    <property type="term" value="F:histidine-tRNA ligase activity"/>
    <property type="evidence" value="ECO:0007669"/>
    <property type="project" value="UniProtKB-UniRule"/>
</dbReference>
<dbReference type="RefSeq" id="WP_066790460.1">
    <property type="nucleotide sequence ID" value="NZ_LWQS01000082.1"/>
</dbReference>
<evidence type="ECO:0000256" key="4">
    <source>
        <dbReference type="ARBA" id="ARBA00022490"/>
    </source>
</evidence>
<feature type="domain" description="Aminoacyl-transfer RNA synthetases class-II family profile" evidence="13">
    <location>
        <begin position="1"/>
        <end position="338"/>
    </location>
</feature>
<evidence type="ECO:0000259" key="13">
    <source>
        <dbReference type="PROSITE" id="PS50862"/>
    </source>
</evidence>
<feature type="binding site" evidence="12">
    <location>
        <position position="122"/>
    </location>
    <ligand>
        <name>L-histidine</name>
        <dbReference type="ChEBI" id="CHEBI:57595"/>
    </ligand>
</feature>
<dbReference type="PANTHER" id="PTHR11476">
    <property type="entry name" value="HISTIDYL-TRNA SYNTHETASE"/>
    <property type="match status" value="1"/>
</dbReference>
<comment type="similarity">
    <text evidence="3">Belongs to the class-II aminoacyl-tRNA synthetase family. HisZ subfamily.</text>
</comment>
<keyword evidence="8 11" id="KW-0030">Aminoacyl-tRNA synthetase</keyword>
<dbReference type="Gene3D" id="3.30.930.10">
    <property type="entry name" value="Bira Bifunctional Protein, Domain 2"/>
    <property type="match status" value="1"/>
</dbReference>
<dbReference type="GO" id="GO:0006427">
    <property type="term" value="P:histidyl-tRNA aminoacylation"/>
    <property type="evidence" value="ECO:0007669"/>
    <property type="project" value="UniProtKB-UniRule"/>
</dbReference>
<comment type="caution">
    <text evidence="14">The sequence shown here is derived from an EMBL/GenBank/DDBJ whole genome shotgun (WGS) entry which is preliminary data.</text>
</comment>
<dbReference type="SUPFAM" id="SSF52954">
    <property type="entry name" value="Class II aaRS ABD-related"/>
    <property type="match status" value="1"/>
</dbReference>
<dbReference type="NCBIfam" id="TIGR00442">
    <property type="entry name" value="hisS"/>
    <property type="match status" value="1"/>
</dbReference>
<accession>A0A178M4B7</accession>
<comment type="subunit">
    <text evidence="11">Homodimer.</text>
</comment>
<evidence type="ECO:0000256" key="2">
    <source>
        <dbReference type="ARBA" id="ARBA00004667"/>
    </source>
</evidence>
<dbReference type="InterPro" id="IPR004154">
    <property type="entry name" value="Anticodon-bd"/>
</dbReference>
<dbReference type="InterPro" id="IPR015807">
    <property type="entry name" value="His-tRNA-ligase"/>
</dbReference>
<feature type="binding site" evidence="12">
    <location>
        <position position="126"/>
    </location>
    <ligand>
        <name>L-histidine</name>
        <dbReference type="ChEBI" id="CHEBI:57595"/>
    </ligand>
</feature>
<dbReference type="AlphaFoldDB" id="A0A178M4B7"/>
<dbReference type="EC" id="6.1.1.21" evidence="11"/>
<dbReference type="STRING" id="1707952.A6A03_04095"/>
<dbReference type="InterPro" id="IPR045864">
    <property type="entry name" value="aa-tRNA-synth_II/BPL/LPL"/>
</dbReference>
<keyword evidence="7 11" id="KW-0648">Protein biosynthesis</keyword>
<dbReference type="InterPro" id="IPR041715">
    <property type="entry name" value="HisRS-like_core"/>
</dbReference>
<comment type="subcellular location">
    <subcellularLocation>
        <location evidence="1 11">Cytoplasm</location>
    </subcellularLocation>
</comment>
<feature type="binding site" evidence="12">
    <location>
        <position position="273"/>
    </location>
    <ligand>
        <name>L-histidine</name>
        <dbReference type="ChEBI" id="CHEBI:57595"/>
    </ligand>
</feature>
<evidence type="ECO:0000256" key="9">
    <source>
        <dbReference type="ARBA" id="ARBA00025246"/>
    </source>
</evidence>
<dbReference type="InterPro" id="IPR004516">
    <property type="entry name" value="HisRS/HisZ"/>
</dbReference>
<evidence type="ECO:0000313" key="14">
    <source>
        <dbReference type="EMBL" id="OAN42906.1"/>
    </source>
</evidence>
<dbReference type="OrthoDB" id="9800814at2"/>
<evidence type="ECO:0000256" key="11">
    <source>
        <dbReference type="HAMAP-Rule" id="MF_00127"/>
    </source>
</evidence>
<dbReference type="Proteomes" id="UP000078287">
    <property type="component" value="Unassembled WGS sequence"/>
</dbReference>
<reference evidence="14 15" key="1">
    <citation type="submission" date="2016-04" db="EMBL/GenBank/DDBJ databases">
        <title>Chloroflexus islandicus sp. nov., a thermophilic filamentous anoxygenic phototrophic bacterium from geyser Strokkur (Iceland).</title>
        <authorList>
            <person name="Gaisin V.A."/>
            <person name="Kalashnikov A.M."/>
            <person name="Sukhacheva M.V."/>
            <person name="Grouzdev D.S."/>
            <person name="Ivanov T.M."/>
            <person name="Kuznetsov B."/>
            <person name="Gorlenko V.M."/>
        </authorList>
    </citation>
    <scope>NUCLEOTIDE SEQUENCE [LARGE SCALE GENOMIC DNA]</scope>
    <source>
        <strain evidence="15">isl-2</strain>
    </source>
</reference>
<dbReference type="HAMAP" id="MF_00125">
    <property type="entry name" value="HisZ"/>
    <property type="match status" value="1"/>
</dbReference>
<comment type="function">
    <text evidence="9">Required for the first step of histidine biosynthesis. May allow the feedback regulation of ATP phosphoribosyltransferase activity by histidine.</text>
</comment>
<dbReference type="CDD" id="cd00773">
    <property type="entry name" value="HisRS-like_core"/>
    <property type="match status" value="1"/>
</dbReference>
<dbReference type="Pfam" id="PF03129">
    <property type="entry name" value="HGTP_anticodon"/>
    <property type="match status" value="1"/>
</dbReference>
<dbReference type="GO" id="GO:0005524">
    <property type="term" value="F:ATP binding"/>
    <property type="evidence" value="ECO:0007669"/>
    <property type="project" value="UniProtKB-UniRule"/>
</dbReference>
<feature type="binding site" evidence="12">
    <location>
        <begin position="277"/>
        <end position="278"/>
    </location>
    <ligand>
        <name>L-histidine</name>
        <dbReference type="ChEBI" id="CHEBI:57595"/>
    </ligand>
</feature>
<evidence type="ECO:0000256" key="6">
    <source>
        <dbReference type="ARBA" id="ARBA00022840"/>
    </source>
</evidence>
<dbReference type="InterPro" id="IPR004517">
    <property type="entry name" value="HisZ"/>
</dbReference>
<sequence length="438" mass="47317">MPAIQNVKGMRDHLPADMMLRQYIVNTLTRISEAHGFEPLQTPVIEYAETLEGKLGDDEKLIYRFEDHGGRRLALRYDQTVPLARVTAQYASQLALPWRRYAYGPSYRGERPARGRYREFYQFDLDIVGSASPLADAEIVAILCEALAALGFPDFVTLLNHRQIIGGIARVSGLSEAAAGGVYRAIDKFDKIGAQGVRAELLKSGVDEAAADRILELVQIEGAPAEVLAALEQRLAGDERALAAIANLRAVIAGLTAMGVPADQYRVAPRLARGLSYYTGVVFEAITPHWPEGSLLGGGRYDDLIGLFAGRNIPTVGLAFGIDRLHDVMLELNLGPRPRTTAVAFVTLFGPEQVADSLALAAELRAAGINTLIALEPGNLGKQFKEADRRGVRLALVLGPDEIARGEVVVKDLQRGEQHALPRAAVASLLAEALTEGA</sequence>
<dbReference type="PROSITE" id="PS50862">
    <property type="entry name" value="AA_TRNA_LIGASE_II"/>
    <property type="match status" value="1"/>
</dbReference>
<feature type="binding site" evidence="12">
    <location>
        <position position="108"/>
    </location>
    <ligand>
        <name>L-histidine</name>
        <dbReference type="ChEBI" id="CHEBI:57595"/>
    </ligand>
</feature>
<dbReference type="EMBL" id="LWQS01000082">
    <property type="protein sequence ID" value="OAN42906.1"/>
    <property type="molecule type" value="Genomic_DNA"/>
</dbReference>
<gene>
    <name evidence="11" type="primary">hisS</name>
    <name evidence="14" type="ORF">A6A03_04095</name>
</gene>
<evidence type="ECO:0000256" key="1">
    <source>
        <dbReference type="ARBA" id="ARBA00004496"/>
    </source>
</evidence>
<dbReference type="HAMAP" id="MF_00127">
    <property type="entry name" value="His_tRNA_synth"/>
    <property type="match status" value="1"/>
</dbReference>
<dbReference type="InterPro" id="IPR006195">
    <property type="entry name" value="aa-tRNA-synth_II"/>
</dbReference>
<evidence type="ECO:0000256" key="10">
    <source>
        <dbReference type="ARBA" id="ARBA00047639"/>
    </source>
</evidence>
<dbReference type="Gene3D" id="3.40.50.800">
    <property type="entry name" value="Anticodon-binding domain"/>
    <property type="match status" value="1"/>
</dbReference>
<keyword evidence="11 14" id="KW-0436">Ligase</keyword>
<keyword evidence="4 11" id="KW-0963">Cytoplasm</keyword>
<dbReference type="UniPathway" id="UPA00031">
    <property type="reaction ID" value="UER00006"/>
</dbReference>
<keyword evidence="6 11" id="KW-0067">ATP-binding</keyword>
<dbReference type="GO" id="GO:0005737">
    <property type="term" value="C:cytoplasm"/>
    <property type="evidence" value="ECO:0007669"/>
    <property type="project" value="UniProtKB-SubCell"/>
</dbReference>
<dbReference type="PANTHER" id="PTHR11476:SF7">
    <property type="entry name" value="HISTIDINE--TRNA LIGASE"/>
    <property type="match status" value="1"/>
</dbReference>
<name>A0A178M4B7_9CHLR</name>
<dbReference type="SUPFAM" id="SSF55681">
    <property type="entry name" value="Class II aaRS and biotin synthetases"/>
    <property type="match status" value="1"/>
</dbReference>
<dbReference type="GO" id="GO:0000105">
    <property type="term" value="P:L-histidine biosynthetic process"/>
    <property type="evidence" value="ECO:0007669"/>
    <property type="project" value="UniProtKB-UniPathway"/>
</dbReference>
<evidence type="ECO:0000256" key="8">
    <source>
        <dbReference type="ARBA" id="ARBA00023146"/>
    </source>
</evidence>
<dbReference type="PIRSF" id="PIRSF001549">
    <property type="entry name" value="His-tRNA_synth"/>
    <property type="match status" value="1"/>
</dbReference>
<keyword evidence="5 11" id="KW-0547">Nucleotide-binding</keyword>
<keyword evidence="15" id="KW-1185">Reference proteome</keyword>
<organism evidence="14 15">
    <name type="scientific">Chloroflexus islandicus</name>
    <dbReference type="NCBI Taxonomy" id="1707952"/>
    <lineage>
        <taxon>Bacteria</taxon>
        <taxon>Bacillati</taxon>
        <taxon>Chloroflexota</taxon>
        <taxon>Chloroflexia</taxon>
        <taxon>Chloroflexales</taxon>
        <taxon>Chloroflexineae</taxon>
        <taxon>Chloroflexaceae</taxon>
        <taxon>Chloroflexus</taxon>
    </lineage>
</organism>
<feature type="binding site" evidence="12">
    <location>
        <begin position="78"/>
        <end position="80"/>
    </location>
    <ligand>
        <name>L-histidine</name>
        <dbReference type="ChEBI" id="CHEBI:57595"/>
    </ligand>
</feature>
<evidence type="ECO:0000256" key="7">
    <source>
        <dbReference type="ARBA" id="ARBA00022917"/>
    </source>
</evidence>